<evidence type="ECO:0000256" key="1">
    <source>
        <dbReference type="SAM" id="MobiDB-lite"/>
    </source>
</evidence>
<dbReference type="EMBL" id="KV417269">
    <property type="protein sequence ID" value="KZP00367.1"/>
    <property type="molecule type" value="Genomic_DNA"/>
</dbReference>
<dbReference type="Proteomes" id="UP000076738">
    <property type="component" value="Unassembled WGS sequence"/>
</dbReference>
<keyword evidence="3" id="KW-1185">Reference proteome</keyword>
<sequence>MATKSSISDSGLLPGHPLPTDAPNPLTGAKRGSPPRISLPLPRSPPAIPSRPGAYETPHVGISWRRVKGEEDGRRLVSIDSSRAGSRRKIEKQLMGLTNPACFCSPRRSSGPGVLYRSNGESKVSSLLEEITNLLSLLLVWERRKIEPRARGSSRFFRMPCQHRDSSSFSTCISVVKIFTIHGIRPRRVSRSR</sequence>
<protein>
    <submittedName>
        <fullName evidence="2">Uncharacterized protein</fullName>
    </submittedName>
</protein>
<organism evidence="2 3">
    <name type="scientific">Calocera viscosa (strain TUFC12733)</name>
    <dbReference type="NCBI Taxonomy" id="1330018"/>
    <lineage>
        <taxon>Eukaryota</taxon>
        <taxon>Fungi</taxon>
        <taxon>Dikarya</taxon>
        <taxon>Basidiomycota</taxon>
        <taxon>Agaricomycotina</taxon>
        <taxon>Dacrymycetes</taxon>
        <taxon>Dacrymycetales</taxon>
        <taxon>Dacrymycetaceae</taxon>
        <taxon>Calocera</taxon>
    </lineage>
</organism>
<feature type="compositionally biased region" description="Low complexity" evidence="1">
    <location>
        <begin position="31"/>
        <end position="41"/>
    </location>
</feature>
<name>A0A167QY20_CALVF</name>
<reference evidence="2 3" key="1">
    <citation type="journal article" date="2016" name="Mol. Biol. Evol.">
        <title>Comparative Genomics of Early-Diverging Mushroom-Forming Fungi Provides Insights into the Origins of Lignocellulose Decay Capabilities.</title>
        <authorList>
            <person name="Nagy L.G."/>
            <person name="Riley R."/>
            <person name="Tritt A."/>
            <person name="Adam C."/>
            <person name="Daum C."/>
            <person name="Floudas D."/>
            <person name="Sun H."/>
            <person name="Yadav J.S."/>
            <person name="Pangilinan J."/>
            <person name="Larsson K.H."/>
            <person name="Matsuura K."/>
            <person name="Barry K."/>
            <person name="Labutti K."/>
            <person name="Kuo R."/>
            <person name="Ohm R.A."/>
            <person name="Bhattacharya S.S."/>
            <person name="Shirouzu T."/>
            <person name="Yoshinaga Y."/>
            <person name="Martin F.M."/>
            <person name="Grigoriev I.V."/>
            <person name="Hibbett D.S."/>
        </authorList>
    </citation>
    <scope>NUCLEOTIDE SEQUENCE [LARGE SCALE GENOMIC DNA]</scope>
    <source>
        <strain evidence="2 3">TUFC12733</strain>
    </source>
</reference>
<evidence type="ECO:0000313" key="2">
    <source>
        <dbReference type="EMBL" id="KZP00367.1"/>
    </source>
</evidence>
<proteinExistence type="predicted"/>
<feature type="region of interest" description="Disordered" evidence="1">
    <location>
        <begin position="1"/>
        <end position="55"/>
    </location>
</feature>
<dbReference type="AlphaFoldDB" id="A0A167QY20"/>
<gene>
    <name evidence="2" type="ORF">CALVIDRAFT_533379</name>
</gene>
<accession>A0A167QY20</accession>
<evidence type="ECO:0000313" key="3">
    <source>
        <dbReference type="Proteomes" id="UP000076738"/>
    </source>
</evidence>